<feature type="domain" description="Laminin G" evidence="2">
    <location>
        <begin position="231"/>
        <end position="410"/>
    </location>
</feature>
<gene>
    <name evidence="3" type="ORF">L5515_001568</name>
</gene>
<evidence type="ECO:0000259" key="2">
    <source>
        <dbReference type="PROSITE" id="PS50025"/>
    </source>
</evidence>
<dbReference type="Pfam" id="PF00054">
    <property type="entry name" value="Laminin_G_1"/>
    <property type="match status" value="1"/>
</dbReference>
<dbReference type="Gene3D" id="2.60.120.200">
    <property type="match status" value="4"/>
</dbReference>
<evidence type="ECO:0000313" key="3">
    <source>
        <dbReference type="EMBL" id="UMM13143.1"/>
    </source>
</evidence>
<proteinExistence type="predicted"/>
<protein>
    <recommendedName>
        <fullName evidence="2">Laminin G domain-containing protein</fullName>
    </recommendedName>
</protein>
<dbReference type="Proteomes" id="UP000829354">
    <property type="component" value="Chromosome I"/>
</dbReference>
<accession>A0AAE9J3Y0</accession>
<dbReference type="InterPro" id="IPR013320">
    <property type="entry name" value="ConA-like_dom_sf"/>
</dbReference>
<dbReference type="InterPro" id="IPR001791">
    <property type="entry name" value="Laminin_G"/>
</dbReference>
<sequence length="879" mass="97933">MARNIALLKDKIEQTRERAYQIRLSLNSGERGLCKRSYISPVTPSPVNTFHITYRPLQRVSDAVVLVSKTKGRRTQASEYVAVEIRDQRVVVHWDIGADKKMITNSHPMNYIPSNDRVTWYHIDILRIGNAVNLTVALKESYDGGFKPRGAPVSVFVGNSKDSSSIFNTIPGETTIDVGTDEATSSEIGLITHKFNGIVGGLRIDGTPLPLWSFESTTGECEGATAPPKTSQRGYLFRDGFAEVSMSVSERTMSAITVVFNAFSPNGLLYFRGSEKSSDFVAIYLNDGRVVFKINLGGGSSAELASQNIYNDGKEHTVKAIRTGSEMYLQVDSDADRFNTVITGENTALNIDNEQHYVAGVPMTLNKEVFSDYSINWNGFIGCILTVKPSQVGELDLDHPEQSQGKSEGCSFSNRSTDKIIGFPKPGYLIAKGISIDNSSTFSFSFRTREENGTLIYQSSKLQKVSKRDVESDGKGYMAFYLFRGYLVLHFGKDASSRKEVVTFRSTHPYNDGQVHAVFMSRNGKTISVYVDDKEIGESQTLSDESSVGTSSGLLVLGGFSDDLKPPNDEIPISSFFIGCISDVLLNLQPVSLTPEKHNAQVGMCSKDENHKMSPMDDPIDGDGHNGHRKSSKLSFEAMNRNYYEVSTQSSHLVMNRDGEEEQNQGEKTCETSIGSLRGAVRYGLSKSSHSRINFEAPYPNITDFTIKLSLQTESSNGMIWVWANYKNYTRYIFLDLIDGFATLEIKGHKQPKILKHLGRRLNDGQWHDVMIEKKNRSLKLRIDSLEAVEMNDCPTPKVMKKRVYVGGVISRHRRQFGLTTPGFDGCIRDFEMNNKIYEHLDDPSTSKNVMPCAKACKLKRSSILKKKRGAPNRKSNQN</sequence>
<dbReference type="GO" id="GO:0016020">
    <property type="term" value="C:membrane"/>
    <property type="evidence" value="ECO:0007669"/>
    <property type="project" value="UniProtKB-SubCell"/>
</dbReference>
<dbReference type="FunFam" id="2.60.120.200:FF:000343">
    <property type="entry name" value="LAMinin related. See also lmb"/>
    <property type="match status" value="1"/>
</dbReference>
<dbReference type="SMART" id="SM00282">
    <property type="entry name" value="LamG"/>
    <property type="match status" value="4"/>
</dbReference>
<feature type="domain" description="Laminin G" evidence="2">
    <location>
        <begin position="418"/>
        <end position="605"/>
    </location>
</feature>
<dbReference type="CDD" id="cd00110">
    <property type="entry name" value="LamG"/>
    <property type="match status" value="3"/>
</dbReference>
<dbReference type="Pfam" id="PF02210">
    <property type="entry name" value="Laminin_G_2"/>
    <property type="match status" value="2"/>
</dbReference>
<dbReference type="EMBL" id="CP092620">
    <property type="protein sequence ID" value="UMM13143.1"/>
    <property type="molecule type" value="Genomic_DNA"/>
</dbReference>
<dbReference type="SUPFAM" id="SSF49899">
    <property type="entry name" value="Concanavalin A-like lectins/glucanases"/>
    <property type="match status" value="4"/>
</dbReference>
<dbReference type="PANTHER" id="PTHR15036:SF67">
    <property type="entry name" value="LAMININ SUBUNIT ALPHA-LIKE PROTEIN"/>
    <property type="match status" value="1"/>
</dbReference>
<evidence type="ECO:0000256" key="1">
    <source>
        <dbReference type="PROSITE-ProRule" id="PRU00122"/>
    </source>
</evidence>
<dbReference type="FunFam" id="2.60.120.200:FF:000407">
    <property type="entry name" value="LAMinin related. See also lmb"/>
    <property type="match status" value="1"/>
</dbReference>
<dbReference type="FunFam" id="2.60.120.200:FF:000334">
    <property type="entry name" value="LAMinin related. See also lmb"/>
    <property type="match status" value="1"/>
</dbReference>
<dbReference type="PANTHER" id="PTHR15036">
    <property type="entry name" value="PIKACHURIN-LIKE PROTEIN"/>
    <property type="match status" value="1"/>
</dbReference>
<feature type="disulfide bond" evidence="1">
    <location>
        <begin position="383"/>
        <end position="410"/>
    </location>
</feature>
<comment type="caution">
    <text evidence="1">Lacks conserved residue(s) required for the propagation of feature annotation.</text>
</comment>
<organism evidence="3 4">
    <name type="scientific">Caenorhabditis briggsae</name>
    <dbReference type="NCBI Taxonomy" id="6238"/>
    <lineage>
        <taxon>Eukaryota</taxon>
        <taxon>Metazoa</taxon>
        <taxon>Ecdysozoa</taxon>
        <taxon>Nematoda</taxon>
        <taxon>Chromadorea</taxon>
        <taxon>Rhabditida</taxon>
        <taxon>Rhabditina</taxon>
        <taxon>Rhabditomorpha</taxon>
        <taxon>Rhabditoidea</taxon>
        <taxon>Rhabditidae</taxon>
        <taxon>Peloderinae</taxon>
        <taxon>Caenorhabditis</taxon>
    </lineage>
</organism>
<reference evidence="3 4" key="1">
    <citation type="submission" date="2022-04" db="EMBL/GenBank/DDBJ databases">
        <title>Chromosome-level reference genomes for two strains of Caenorhabditis briggsae: an improved platform for comparative genomics.</title>
        <authorList>
            <person name="Stevens L."/>
            <person name="Andersen E."/>
        </authorList>
    </citation>
    <scope>NUCLEOTIDE SEQUENCE [LARGE SCALE GENOMIC DNA]</scope>
    <source>
        <strain evidence="3">VX34</strain>
        <tissue evidence="3">Whole-organism</tissue>
    </source>
</reference>
<dbReference type="PROSITE" id="PS50025">
    <property type="entry name" value="LAM_G_DOMAIN"/>
    <property type="match status" value="3"/>
</dbReference>
<keyword evidence="4" id="KW-1185">Reference proteome</keyword>
<name>A0AAE9J3Y0_CAEBR</name>
<keyword evidence="1" id="KW-1015">Disulfide bond</keyword>
<feature type="domain" description="Laminin G" evidence="2">
    <location>
        <begin position="682"/>
        <end position="857"/>
    </location>
</feature>
<dbReference type="InterPro" id="IPR050372">
    <property type="entry name" value="Neurexin-related_CASP"/>
</dbReference>
<evidence type="ECO:0000313" key="4">
    <source>
        <dbReference type="Proteomes" id="UP000829354"/>
    </source>
</evidence>
<dbReference type="AlphaFoldDB" id="A0AAE9J3Y0"/>